<dbReference type="CDD" id="cd22191">
    <property type="entry name" value="DPBB_RlpA_EXP_N-like"/>
    <property type="match status" value="1"/>
</dbReference>
<dbReference type="SUPFAM" id="SSF50685">
    <property type="entry name" value="Barwin-like endoglucanases"/>
    <property type="match status" value="1"/>
</dbReference>
<accession>M2QQU8</accession>
<proteinExistence type="predicted"/>
<evidence type="ECO:0000313" key="5">
    <source>
        <dbReference type="Proteomes" id="UP000016930"/>
    </source>
</evidence>
<dbReference type="Pfam" id="PF03330">
    <property type="entry name" value="DPBB_1"/>
    <property type="match status" value="1"/>
</dbReference>
<evidence type="ECO:0000259" key="3">
    <source>
        <dbReference type="Pfam" id="PF03330"/>
    </source>
</evidence>
<dbReference type="HOGENOM" id="CLU_047639_5_0_1"/>
<dbReference type="EMBL" id="KB445794">
    <property type="protein sequence ID" value="EMD39428.1"/>
    <property type="molecule type" value="Genomic_DNA"/>
</dbReference>
<dbReference type="OrthoDB" id="623670at2759"/>
<feature type="signal peptide" evidence="2">
    <location>
        <begin position="1"/>
        <end position="20"/>
    </location>
</feature>
<evidence type="ECO:0000313" key="4">
    <source>
        <dbReference type="EMBL" id="EMD39428.1"/>
    </source>
</evidence>
<dbReference type="PANTHER" id="PTHR31836:SF28">
    <property type="entry name" value="SRCR DOMAIN-CONTAINING PROTEIN-RELATED"/>
    <property type="match status" value="1"/>
</dbReference>
<gene>
    <name evidence="4" type="ORF">CERSUDRAFT_64252</name>
</gene>
<protein>
    <submittedName>
        <fullName evidence="4">Expansin-like protein</fullName>
    </submittedName>
</protein>
<dbReference type="AlphaFoldDB" id="M2QQU8"/>
<evidence type="ECO:0000256" key="1">
    <source>
        <dbReference type="ARBA" id="ARBA00022729"/>
    </source>
</evidence>
<keyword evidence="1 2" id="KW-0732">Signal</keyword>
<dbReference type="PANTHER" id="PTHR31836">
    <property type="match status" value="1"/>
</dbReference>
<name>M2QQU8_CERS8</name>
<feature type="chain" id="PRO_5004023193" evidence="2">
    <location>
        <begin position="21"/>
        <end position="165"/>
    </location>
</feature>
<dbReference type="STRING" id="914234.M2QQU8"/>
<dbReference type="InterPro" id="IPR009009">
    <property type="entry name" value="RlpA-like_DPBB"/>
</dbReference>
<dbReference type="InterPro" id="IPR036908">
    <property type="entry name" value="RlpA-like_sf"/>
</dbReference>
<organism evidence="4 5">
    <name type="scientific">Ceriporiopsis subvermispora (strain B)</name>
    <name type="common">White-rot fungus</name>
    <name type="synonym">Gelatoporia subvermispora</name>
    <dbReference type="NCBI Taxonomy" id="914234"/>
    <lineage>
        <taxon>Eukaryota</taxon>
        <taxon>Fungi</taxon>
        <taxon>Dikarya</taxon>
        <taxon>Basidiomycota</taxon>
        <taxon>Agaricomycotina</taxon>
        <taxon>Agaricomycetes</taxon>
        <taxon>Polyporales</taxon>
        <taxon>Gelatoporiaceae</taxon>
        <taxon>Gelatoporia</taxon>
    </lineage>
</organism>
<evidence type="ECO:0000256" key="2">
    <source>
        <dbReference type="SAM" id="SignalP"/>
    </source>
</evidence>
<sequence length="165" mass="17484">MFVTRSLIVLTLAFSSSVLSISQGHRSVPSFGSKVVRFETPPVDFAALSSTNIPAYLMGTLTGQGTFYQPGLGSCGITNTGADFIVAISSLIFDSFPGYDGVNPTTNPICNMMVTANYAGKSVTVTITDSCGDCEQFELDFSPAAFEQLADQSLGRISGMTWSFV</sequence>
<dbReference type="Proteomes" id="UP000016930">
    <property type="component" value="Unassembled WGS sequence"/>
</dbReference>
<dbReference type="InterPro" id="IPR051477">
    <property type="entry name" value="Expansin_CellWall"/>
</dbReference>
<keyword evidence="5" id="KW-1185">Reference proteome</keyword>
<dbReference type="Gene3D" id="2.40.40.10">
    <property type="entry name" value="RlpA-like domain"/>
    <property type="match status" value="1"/>
</dbReference>
<feature type="domain" description="RlpA-like protein double-psi beta-barrel" evidence="3">
    <location>
        <begin position="111"/>
        <end position="157"/>
    </location>
</feature>
<reference evidence="4 5" key="1">
    <citation type="journal article" date="2012" name="Proc. Natl. Acad. Sci. U.S.A.">
        <title>Comparative genomics of Ceriporiopsis subvermispora and Phanerochaete chrysosporium provide insight into selective ligninolysis.</title>
        <authorList>
            <person name="Fernandez-Fueyo E."/>
            <person name="Ruiz-Duenas F.J."/>
            <person name="Ferreira P."/>
            <person name="Floudas D."/>
            <person name="Hibbett D.S."/>
            <person name="Canessa P."/>
            <person name="Larrondo L.F."/>
            <person name="James T.Y."/>
            <person name="Seelenfreund D."/>
            <person name="Lobos S."/>
            <person name="Polanco R."/>
            <person name="Tello M."/>
            <person name="Honda Y."/>
            <person name="Watanabe T."/>
            <person name="Watanabe T."/>
            <person name="Ryu J.S."/>
            <person name="Kubicek C.P."/>
            <person name="Schmoll M."/>
            <person name="Gaskell J."/>
            <person name="Hammel K.E."/>
            <person name="St John F.J."/>
            <person name="Vanden Wymelenberg A."/>
            <person name="Sabat G."/>
            <person name="Splinter BonDurant S."/>
            <person name="Syed K."/>
            <person name="Yadav J.S."/>
            <person name="Doddapaneni H."/>
            <person name="Subramanian V."/>
            <person name="Lavin J.L."/>
            <person name="Oguiza J.A."/>
            <person name="Perez G."/>
            <person name="Pisabarro A.G."/>
            <person name="Ramirez L."/>
            <person name="Santoyo F."/>
            <person name="Master E."/>
            <person name="Coutinho P.M."/>
            <person name="Henrissat B."/>
            <person name="Lombard V."/>
            <person name="Magnuson J.K."/>
            <person name="Kuees U."/>
            <person name="Hori C."/>
            <person name="Igarashi K."/>
            <person name="Samejima M."/>
            <person name="Held B.W."/>
            <person name="Barry K.W."/>
            <person name="LaButti K.M."/>
            <person name="Lapidus A."/>
            <person name="Lindquist E.A."/>
            <person name="Lucas S.M."/>
            <person name="Riley R."/>
            <person name="Salamov A.A."/>
            <person name="Hoffmeister D."/>
            <person name="Schwenk D."/>
            <person name="Hadar Y."/>
            <person name="Yarden O."/>
            <person name="de Vries R.P."/>
            <person name="Wiebenga A."/>
            <person name="Stenlid J."/>
            <person name="Eastwood D."/>
            <person name="Grigoriev I.V."/>
            <person name="Berka R.M."/>
            <person name="Blanchette R.A."/>
            <person name="Kersten P."/>
            <person name="Martinez A.T."/>
            <person name="Vicuna R."/>
            <person name="Cullen D."/>
        </authorList>
    </citation>
    <scope>NUCLEOTIDE SEQUENCE [LARGE SCALE GENOMIC DNA]</scope>
    <source>
        <strain evidence="4 5">B</strain>
    </source>
</reference>